<dbReference type="Proteomes" id="UP000828251">
    <property type="component" value="Unassembled WGS sequence"/>
</dbReference>
<keyword evidence="2" id="KW-1185">Reference proteome</keyword>
<accession>A0A9D3W5B7</accession>
<comment type="caution">
    <text evidence="1">The sequence shown here is derived from an EMBL/GenBank/DDBJ whole genome shotgun (WGS) entry which is preliminary data.</text>
</comment>
<sequence length="111" mass="12472">MEVGDDLFLIRVRERGLTEVENNSLKNKGWWNKNVDDSISEMGSVVRTRPEVLSEGSERVKSGVLMDVNLDIGNISNECQKLLELENEVAEMEYVSKEINMGVADKTVKGL</sequence>
<gene>
    <name evidence="1" type="ORF">J1N35_012013</name>
</gene>
<dbReference type="AlphaFoldDB" id="A0A9D3W5B7"/>
<dbReference type="EMBL" id="JAIQCV010000004">
    <property type="protein sequence ID" value="KAH1108245.1"/>
    <property type="molecule type" value="Genomic_DNA"/>
</dbReference>
<organism evidence="1 2">
    <name type="scientific">Gossypium stocksii</name>
    <dbReference type="NCBI Taxonomy" id="47602"/>
    <lineage>
        <taxon>Eukaryota</taxon>
        <taxon>Viridiplantae</taxon>
        <taxon>Streptophyta</taxon>
        <taxon>Embryophyta</taxon>
        <taxon>Tracheophyta</taxon>
        <taxon>Spermatophyta</taxon>
        <taxon>Magnoliopsida</taxon>
        <taxon>eudicotyledons</taxon>
        <taxon>Gunneridae</taxon>
        <taxon>Pentapetalae</taxon>
        <taxon>rosids</taxon>
        <taxon>malvids</taxon>
        <taxon>Malvales</taxon>
        <taxon>Malvaceae</taxon>
        <taxon>Malvoideae</taxon>
        <taxon>Gossypium</taxon>
    </lineage>
</organism>
<name>A0A9D3W5B7_9ROSI</name>
<evidence type="ECO:0000313" key="1">
    <source>
        <dbReference type="EMBL" id="KAH1108245.1"/>
    </source>
</evidence>
<reference evidence="1 2" key="1">
    <citation type="journal article" date="2021" name="Plant Biotechnol. J.">
        <title>Multi-omics assisted identification of the key and species-specific regulatory components of drought-tolerant mechanisms in Gossypium stocksii.</title>
        <authorList>
            <person name="Yu D."/>
            <person name="Ke L."/>
            <person name="Zhang D."/>
            <person name="Wu Y."/>
            <person name="Sun Y."/>
            <person name="Mei J."/>
            <person name="Sun J."/>
            <person name="Sun Y."/>
        </authorList>
    </citation>
    <scope>NUCLEOTIDE SEQUENCE [LARGE SCALE GENOMIC DNA]</scope>
    <source>
        <strain evidence="2">cv. E1</strain>
        <tissue evidence="1">Leaf</tissue>
    </source>
</reference>
<evidence type="ECO:0000313" key="2">
    <source>
        <dbReference type="Proteomes" id="UP000828251"/>
    </source>
</evidence>
<proteinExistence type="predicted"/>
<protein>
    <submittedName>
        <fullName evidence="1">Uncharacterized protein</fullName>
    </submittedName>
</protein>